<dbReference type="GeneID" id="106163836"/>
<keyword evidence="2" id="KW-1185">Reference proteome</keyword>
<dbReference type="RefSeq" id="XP_013396981.1">
    <property type="nucleotide sequence ID" value="XM_013541527.1"/>
</dbReference>
<dbReference type="Proteomes" id="UP000085678">
    <property type="component" value="Unplaced"/>
</dbReference>
<proteinExistence type="predicted"/>
<feature type="compositionally biased region" description="Basic residues" evidence="1">
    <location>
        <begin position="719"/>
        <end position="739"/>
    </location>
</feature>
<dbReference type="InParanoid" id="A0A1S3IGI7"/>
<accession>A0A1S3IGI7</accession>
<feature type="compositionally biased region" description="Polar residues" evidence="1">
    <location>
        <begin position="882"/>
        <end position="919"/>
    </location>
</feature>
<evidence type="ECO:0000256" key="1">
    <source>
        <dbReference type="SAM" id="MobiDB-lite"/>
    </source>
</evidence>
<feature type="compositionally biased region" description="Basic and acidic residues" evidence="1">
    <location>
        <begin position="317"/>
        <end position="330"/>
    </location>
</feature>
<name>A0A1S3IGI7_LINAN</name>
<feature type="compositionally biased region" description="Basic and acidic residues" evidence="1">
    <location>
        <begin position="842"/>
        <end position="858"/>
    </location>
</feature>
<feature type="region of interest" description="Disordered" evidence="1">
    <location>
        <begin position="1"/>
        <end position="24"/>
    </location>
</feature>
<feature type="compositionally biased region" description="Polar residues" evidence="1">
    <location>
        <begin position="688"/>
        <end position="699"/>
    </location>
</feature>
<feature type="compositionally biased region" description="Polar residues" evidence="1">
    <location>
        <begin position="545"/>
        <end position="565"/>
    </location>
</feature>
<gene>
    <name evidence="3" type="primary">LOC106163836</name>
</gene>
<evidence type="ECO:0000313" key="3">
    <source>
        <dbReference type="RefSeq" id="XP_013396981.1"/>
    </source>
</evidence>
<feature type="compositionally biased region" description="Basic and acidic residues" evidence="1">
    <location>
        <begin position="1"/>
        <end position="12"/>
    </location>
</feature>
<feature type="compositionally biased region" description="Basic and acidic residues" evidence="1">
    <location>
        <begin position="963"/>
        <end position="973"/>
    </location>
</feature>
<reference evidence="3" key="1">
    <citation type="submission" date="2025-08" db="UniProtKB">
        <authorList>
            <consortium name="RefSeq"/>
        </authorList>
    </citation>
    <scope>IDENTIFICATION</scope>
    <source>
        <tissue evidence="3">Gonads</tissue>
    </source>
</reference>
<feature type="region of interest" description="Disordered" evidence="1">
    <location>
        <begin position="262"/>
        <end position="337"/>
    </location>
</feature>
<feature type="region of interest" description="Disordered" evidence="1">
    <location>
        <begin position="952"/>
        <end position="973"/>
    </location>
</feature>
<feature type="compositionally biased region" description="Polar residues" evidence="1">
    <location>
        <begin position="757"/>
        <end position="771"/>
    </location>
</feature>
<feature type="region of interest" description="Disordered" evidence="1">
    <location>
        <begin position="1164"/>
        <end position="1189"/>
    </location>
</feature>
<feature type="compositionally biased region" description="Polar residues" evidence="1">
    <location>
        <begin position="952"/>
        <end position="961"/>
    </location>
</feature>
<sequence length="1239" mass="136641">MNDQNQYKRDVATHPSSYADENGDSEKIAFQCNAGANALQSLELHNDNNDNDCTDSLQTAPGTKGAWKNKQGINPVSICQKHDPVNPEKGCETGDQRENSCNNTPCQEGVLTFPLMKGYAAAETSDPPPVPARTYQKIITPVTPQTTSVLPPGLPTKQLTRGFHNTGLKDGQEIEEIAPTGIDLNGCFIPPDENRRHSLCMSSCYDVLNQVNSDLIEADYCSEAWPDPLHKAGTQTSCPDQNNSGCGPSGWKKVEKLKVEDAEEKWGVSPPVPQRTYKHRSGEHLLSDAPRSFTPLTSTRQRSASVGNLSKINRFSEQGRKRASSPRDKPLPPAPQVERTYKRLVGFSGEGVPGSNSCVSAFLGAALNTCRKYPSDSHIYHSGVKAAIEPTPNVTCVEEFLEHTHAKTSSQAHQTPAFSIPSILIEPADGGDIAYVGVERIDLIEDDKHPPFDKIETKKESKAIKSIFNVPRVPERTYKQVLSLPGSRARSSSFGSFGMHHRKGARDQDLHVHFSLDTRDLDSKETIEKNDNVAFRRHSFTAPTMSQLVSKNAPLQRTSSSPTEKVSNDEPLSPRQRSSSFSDYVKRLISPGPDAVRMKERLQATMAGVEELHILREKQRLAVEEAKMIGKAGRQRSNTFDPSELHAKRRQVKEQRTSAAERQPTSMAPEKSGMYLHPQDALKSASNIVDWNDDGTPNTMGRDRSSTWSGVPQPPTPPRVRRLSGRRRHDSGGKHKHRRDSNANKQTHSEVKDPSAPHSSQTKDNLTTMKNPQEVETAHSKLDKLMHDFPEPFMRPRTFSGGDFKFPSPMHAVLLQCENSGEVSNPAMHFQFSRSNSVGRVADIRKDPTRGTKERNEPRMPPAGVSPTAHSSLNVKDGLRDATTTLVKSNARENGSNKSENDSCRFQASSGNSTSPNFASTDKVVRNVISVAHTRRIPLKSRDSSEIVTYSDKQNRNNVTGKSPKEVTKTSESKEQYQAEVLSNTSRFAGERGDQDNGIARLASSSLNADITPNKDISLLQCSDSRPHISKKNHKSTPVSKITTEKAIAELDRNIQELAIADSESLKGKESQIQTSPPVHALHGEICFASNQYPRLHASSARYLGEHRKQKPSAPVIRIENGNRPVHLNININVQNTDARNHPRHSKSNDVYPAHVLGSFAEEEEINDDNESANPPEPSLLVTSSPRRSQDGIFSVSLEEGYFSEPGTPRHSLASNFSEISHYTTSSCLSSMGSDGEKE</sequence>
<feature type="compositionally biased region" description="Polar residues" evidence="1">
    <location>
        <begin position="294"/>
        <end position="316"/>
    </location>
</feature>
<dbReference type="KEGG" id="lak:106163836"/>
<feature type="region of interest" description="Disordered" evidence="1">
    <location>
        <begin position="545"/>
        <end position="580"/>
    </location>
</feature>
<feature type="region of interest" description="Disordered" evidence="1">
    <location>
        <begin position="688"/>
        <end position="778"/>
    </location>
</feature>
<feature type="compositionally biased region" description="Polar residues" evidence="1">
    <location>
        <begin position="657"/>
        <end position="666"/>
    </location>
</feature>
<organism evidence="2 3">
    <name type="scientific">Lingula anatina</name>
    <name type="common">Brachiopod</name>
    <name type="synonym">Lingula unguis</name>
    <dbReference type="NCBI Taxonomy" id="7574"/>
    <lineage>
        <taxon>Eukaryota</taxon>
        <taxon>Metazoa</taxon>
        <taxon>Spiralia</taxon>
        <taxon>Lophotrochozoa</taxon>
        <taxon>Brachiopoda</taxon>
        <taxon>Linguliformea</taxon>
        <taxon>Lingulata</taxon>
        <taxon>Lingulida</taxon>
        <taxon>Linguloidea</taxon>
        <taxon>Lingulidae</taxon>
        <taxon>Lingula</taxon>
    </lineage>
</organism>
<feature type="region of interest" description="Disordered" evidence="1">
    <location>
        <begin position="632"/>
        <end position="673"/>
    </location>
</feature>
<feature type="region of interest" description="Disordered" evidence="1">
    <location>
        <begin position="839"/>
        <end position="919"/>
    </location>
</feature>
<dbReference type="AlphaFoldDB" id="A0A1S3IGI7"/>
<protein>
    <submittedName>
        <fullName evidence="3">Uncharacterized protein LOC106163836</fullName>
    </submittedName>
</protein>
<evidence type="ECO:0000313" key="2">
    <source>
        <dbReference type="Proteomes" id="UP000085678"/>
    </source>
</evidence>